<dbReference type="PANTHER" id="PTHR34365">
    <property type="entry name" value="ENOLASE (DUF1399)"/>
    <property type="match status" value="1"/>
</dbReference>
<evidence type="ECO:0000259" key="1">
    <source>
        <dbReference type="Pfam" id="PF25335"/>
    </source>
</evidence>
<evidence type="ECO:0000313" key="3">
    <source>
        <dbReference type="Proteomes" id="UP001632038"/>
    </source>
</evidence>
<dbReference type="InterPro" id="IPR009836">
    <property type="entry name" value="GRDP-like"/>
</dbReference>
<organism evidence="2 3">
    <name type="scientific">Castilleja foliolosa</name>
    <dbReference type="NCBI Taxonomy" id="1961234"/>
    <lineage>
        <taxon>Eukaryota</taxon>
        <taxon>Viridiplantae</taxon>
        <taxon>Streptophyta</taxon>
        <taxon>Embryophyta</taxon>
        <taxon>Tracheophyta</taxon>
        <taxon>Spermatophyta</taxon>
        <taxon>Magnoliopsida</taxon>
        <taxon>eudicotyledons</taxon>
        <taxon>Gunneridae</taxon>
        <taxon>Pentapetalae</taxon>
        <taxon>asterids</taxon>
        <taxon>lamiids</taxon>
        <taxon>Lamiales</taxon>
        <taxon>Orobanchaceae</taxon>
        <taxon>Pedicularideae</taxon>
        <taxon>Castillejinae</taxon>
        <taxon>Castilleja</taxon>
    </lineage>
</organism>
<dbReference type="Pfam" id="PF07173">
    <property type="entry name" value="GRDP-like"/>
    <property type="match status" value="1"/>
</dbReference>
<dbReference type="PANTHER" id="PTHR34365:SF2">
    <property type="entry name" value="ENOLASE (DUF1399)"/>
    <property type="match status" value="1"/>
</dbReference>
<dbReference type="Pfam" id="PF25335">
    <property type="entry name" value="GRDP_C"/>
    <property type="match status" value="1"/>
</dbReference>
<accession>A0ABD3CU40</accession>
<comment type="caution">
    <text evidence="2">The sequence shown here is derived from an EMBL/GenBank/DDBJ whole genome shotgun (WGS) entry which is preliminary data.</text>
</comment>
<dbReference type="AlphaFoldDB" id="A0ABD3CU40"/>
<feature type="domain" description="GRPD C-terminal" evidence="1">
    <location>
        <begin position="475"/>
        <end position="640"/>
    </location>
</feature>
<dbReference type="EMBL" id="JAVIJP010000032">
    <property type="protein sequence ID" value="KAL3632200.1"/>
    <property type="molecule type" value="Genomic_DNA"/>
</dbReference>
<proteinExistence type="predicted"/>
<sequence>MSSISSLRSLSEISEEATVRFSVDLVAAARKNLGFLRHVSDSNWLHHKSTILEAIRRYEKLWMPLLANLTTGPKPPMILPPLDIEWVWFCHTLNPTNYRDYCESRFSKLIGKAAIFDEENEEYALKRCREIWESKFQSEPFENEADNNLEEHQYESVISEDLLDQVLKQRDLYKRYSEPYYSEMVYLVAAKQRYRGFIYMVRRFAGECSLLVPPSDVLLMWITHQSYPTVYAADVKEFESSVEKIVGLCDTVKEQDIQEIKMLWETTFDQPYEKAGGAAIVGPTTYEPPFYWDTTYSDVNTRYKSLVPRFLFEVYVSVKMISNLKGTKKMDISRDFLRLRMMKCQRELKMDKPLSHFTSDSWQKSWHVYCEFGTKGLIVELRQRGGFCSKGSNLLESVSFFWNDLLRAPSLTSPGNEIDGRVRVVASITPPVQASYLLRCVPDRVTDDSGTMISDVVLKMNQYRPQEGRWLCRTVLDHAGRDCFVIRMRVGEGFWRRGGDVPRVVKWEDRVIEISDGSWSYVAGSSSIGRLPAEKVVGTATPKEPPEGYQAFWSFSTGHDLLIQWDPSTSISKLRFDLESKSSSDQPTVKLLQGRQLQYLVKKQTQDNDDDEFVTLIRYSDENPTGKATALLNWKLLAVELLPEEDAVSVLLICTAILRSVSEIKREDVGNLLVRRRIRETMIGERDWGSVILHPWLYSVSGLSSPYLHPWYWNAKAVVASQVKDQYVGLPSSNYSQVEGGDRLFKSGIIP</sequence>
<dbReference type="Proteomes" id="UP001632038">
    <property type="component" value="Unassembled WGS sequence"/>
</dbReference>
<evidence type="ECO:0000313" key="2">
    <source>
        <dbReference type="EMBL" id="KAL3632200.1"/>
    </source>
</evidence>
<dbReference type="InterPro" id="IPR057518">
    <property type="entry name" value="GRDP_C"/>
</dbReference>
<gene>
    <name evidence="2" type="ORF">CASFOL_025184</name>
</gene>
<protein>
    <recommendedName>
        <fullName evidence="1">GRPD C-terminal domain-containing protein</fullName>
    </recommendedName>
</protein>
<reference evidence="3" key="1">
    <citation type="journal article" date="2024" name="IScience">
        <title>Strigolactones Initiate the Formation of Haustorium-like Structures in Castilleja.</title>
        <authorList>
            <person name="Buerger M."/>
            <person name="Peterson D."/>
            <person name="Chory J."/>
        </authorList>
    </citation>
    <scope>NUCLEOTIDE SEQUENCE [LARGE SCALE GENOMIC DNA]</scope>
</reference>
<name>A0ABD3CU40_9LAMI</name>
<keyword evidence="3" id="KW-1185">Reference proteome</keyword>